<keyword evidence="4 8" id="KW-0812">Transmembrane</keyword>
<proteinExistence type="inferred from homology"/>
<dbReference type="InterPro" id="IPR001898">
    <property type="entry name" value="SLC13A/DASS"/>
</dbReference>
<feature type="transmembrane region" description="Helical" evidence="8">
    <location>
        <begin position="77"/>
        <end position="97"/>
    </location>
</feature>
<evidence type="ECO:0000256" key="7">
    <source>
        <dbReference type="ARBA" id="ARBA00031174"/>
    </source>
</evidence>
<dbReference type="EMBL" id="JAAIUO010000006">
    <property type="protein sequence ID" value="NSK15037.1"/>
    <property type="molecule type" value="Genomic_DNA"/>
</dbReference>
<dbReference type="GO" id="GO:0005886">
    <property type="term" value="C:plasma membrane"/>
    <property type="evidence" value="ECO:0007669"/>
    <property type="project" value="TreeGrafter"/>
</dbReference>
<reference evidence="10" key="2">
    <citation type="submission" date="2020-02" db="EMBL/GenBank/DDBJ databases">
        <authorList>
            <person name="Littmann E."/>
            <person name="Sorbara M."/>
        </authorList>
    </citation>
    <scope>NUCLEOTIDE SEQUENCE</scope>
    <source>
        <strain evidence="10">MSK.17.11</strain>
        <strain evidence="9">MSK.17.38</strain>
    </source>
</reference>
<dbReference type="PANTHER" id="PTHR10283">
    <property type="entry name" value="SOLUTE CARRIER FAMILY 13 MEMBER"/>
    <property type="match status" value="1"/>
</dbReference>
<evidence type="ECO:0000313" key="9">
    <source>
        <dbReference type="EMBL" id="NSK15037.1"/>
    </source>
</evidence>
<dbReference type="RefSeq" id="WP_173814874.1">
    <property type="nucleotide sequence ID" value="NZ_JAAITX010000006.1"/>
</dbReference>
<evidence type="ECO:0000256" key="4">
    <source>
        <dbReference type="ARBA" id="ARBA00022692"/>
    </source>
</evidence>
<feature type="transmembrane region" description="Helical" evidence="8">
    <location>
        <begin position="213"/>
        <end position="233"/>
    </location>
</feature>
<evidence type="ECO:0000313" key="10">
    <source>
        <dbReference type="EMBL" id="NVH58811.1"/>
    </source>
</evidence>
<evidence type="ECO:0000256" key="2">
    <source>
        <dbReference type="ARBA" id="ARBA00006772"/>
    </source>
</evidence>
<keyword evidence="6 8" id="KW-0472">Membrane</keyword>
<keyword evidence="11" id="KW-1185">Reference proteome</keyword>
<feature type="transmembrane region" description="Helical" evidence="8">
    <location>
        <begin position="419"/>
        <end position="438"/>
    </location>
</feature>
<dbReference type="Proteomes" id="UP000528555">
    <property type="component" value="Unassembled WGS sequence"/>
</dbReference>
<name>A0A850HL49_9FIRM</name>
<evidence type="ECO:0000256" key="6">
    <source>
        <dbReference type="ARBA" id="ARBA00023136"/>
    </source>
</evidence>
<dbReference type="Proteomes" id="UP000701680">
    <property type="component" value="Unassembled WGS sequence"/>
</dbReference>
<feature type="transmembrane region" description="Helical" evidence="8">
    <location>
        <begin position="458"/>
        <end position="480"/>
    </location>
</feature>
<dbReference type="GO" id="GO:0008514">
    <property type="term" value="F:organic anion transmembrane transporter activity"/>
    <property type="evidence" value="ECO:0007669"/>
    <property type="project" value="UniProtKB-ARBA"/>
</dbReference>
<evidence type="ECO:0000313" key="12">
    <source>
        <dbReference type="Proteomes" id="UP000701680"/>
    </source>
</evidence>
<sequence length="485" mass="51889">MAKKNTKANIILVLALVVMFGARLLPGAGGLSADAVAVLGVFFGSLIMWIGISIDWPSMITLLALGLLPVFGFGPTFVGAFGNTTVAFLIFTFMLVYPLSKTNFVRRCTISFITNKIARKGPWHFICVLFAAVTFMGLFISPSVLFVAFMPFLEDIFQVLEVKKGGKTGNLMMMGTAFCISLSSGMTAIGHVWPTMAIGYYTAATGKDVNQFQYMAMGIPAGILLIILLILVFRFIYRPDDVNDICPEKAMSLRGTVPAADKKEKIILSVMLLTVLLWVAPSLVKGVLPDLYATVNGWSTAMPPLLGCVLLFVFQVDGERIMNFKEVTSKGVLWGSILMTAAATQLGSCLTNEEIGISSWLTSVLEPLTGNLPVIGLILFFMTWAVVETNFSSNIVTTTVVSAVALSVLTALPEGSVNVAVVVCMVGFAAGICNMTPAGQSTVNTVAIGSGWTDTKSMFVWGGVFAVMAILVLSFVAYPIGTLVM</sequence>
<comment type="similarity">
    <text evidence="2">Belongs to the SLC13A/DASS transporter (TC 2.A.47) family. NADC subfamily.</text>
</comment>
<dbReference type="Pfam" id="PF00939">
    <property type="entry name" value="Na_sulph_symp"/>
    <property type="match status" value="1"/>
</dbReference>
<accession>A0A850HL49</accession>
<dbReference type="GO" id="GO:1905039">
    <property type="term" value="P:carboxylic acid transmembrane transport"/>
    <property type="evidence" value="ECO:0007669"/>
    <property type="project" value="UniProtKB-ARBA"/>
</dbReference>
<feature type="transmembrane region" description="Helical" evidence="8">
    <location>
        <begin position="296"/>
        <end position="316"/>
    </location>
</feature>
<comment type="subcellular location">
    <subcellularLocation>
        <location evidence="1">Membrane</location>
        <topology evidence="1">Multi-pass membrane protein</topology>
    </subcellularLocation>
</comment>
<feature type="transmembrane region" description="Helical" evidence="8">
    <location>
        <begin position="393"/>
        <end position="412"/>
    </location>
</feature>
<evidence type="ECO:0000256" key="5">
    <source>
        <dbReference type="ARBA" id="ARBA00022989"/>
    </source>
</evidence>
<protein>
    <recommendedName>
        <fullName evidence="3">Sodium-dependent dicarboxylate transporter SdcS</fullName>
    </recommendedName>
    <alternativeName>
        <fullName evidence="7">Na(+)/dicarboxylate symporter</fullName>
    </alternativeName>
</protein>
<dbReference type="EMBL" id="JAAITX010000006">
    <property type="protein sequence ID" value="NVH58811.1"/>
    <property type="molecule type" value="Genomic_DNA"/>
</dbReference>
<comment type="caution">
    <text evidence="10">The sequence shown here is derived from an EMBL/GenBank/DDBJ whole genome shotgun (WGS) entry which is preliminary data.</text>
</comment>
<reference evidence="11 12" key="1">
    <citation type="journal article" date="2020" name="Cell Host Microbe">
        <title>Functional and Genomic Variation between Human-Derived Isolates of Lachnospiraceae Reveals Inter- and Intra-Species Diversity.</title>
        <authorList>
            <person name="Sorbara M.T."/>
            <person name="Littmann E.R."/>
            <person name="Fontana E."/>
            <person name="Moody T.U."/>
            <person name="Kohout C.E."/>
            <person name="Gjonbalaj M."/>
            <person name="Eaton V."/>
            <person name="Seok R."/>
            <person name="Leiner I.M."/>
            <person name="Pamer E.G."/>
        </authorList>
    </citation>
    <scope>NUCLEOTIDE SEQUENCE [LARGE SCALE GENOMIC DNA]</scope>
    <source>
        <strain evidence="10 11">MSK.17.11</strain>
        <strain evidence="9 12">MSK.17.38</strain>
    </source>
</reference>
<evidence type="ECO:0000256" key="1">
    <source>
        <dbReference type="ARBA" id="ARBA00004141"/>
    </source>
</evidence>
<dbReference type="AlphaFoldDB" id="A0A850HL49"/>
<keyword evidence="5 8" id="KW-1133">Transmembrane helix</keyword>
<feature type="transmembrane region" description="Helical" evidence="8">
    <location>
        <begin position="266"/>
        <end position="284"/>
    </location>
</feature>
<gene>
    <name evidence="10" type="ORF">G5A66_09180</name>
    <name evidence="9" type="ORF">G5A75_09200</name>
</gene>
<evidence type="ECO:0000313" key="11">
    <source>
        <dbReference type="Proteomes" id="UP000528555"/>
    </source>
</evidence>
<dbReference type="PANTHER" id="PTHR10283:SF82">
    <property type="entry name" value="SOLUTE CARRIER FAMILY 13 MEMBER 2"/>
    <property type="match status" value="1"/>
</dbReference>
<feature type="transmembrane region" description="Helical" evidence="8">
    <location>
        <begin position="123"/>
        <end position="150"/>
    </location>
</feature>
<organism evidence="10 11">
    <name type="scientific">Dorea phocaeensis</name>
    <dbReference type="NCBI Taxonomy" id="2040291"/>
    <lineage>
        <taxon>Bacteria</taxon>
        <taxon>Bacillati</taxon>
        <taxon>Bacillota</taxon>
        <taxon>Clostridia</taxon>
        <taxon>Lachnospirales</taxon>
        <taxon>Lachnospiraceae</taxon>
        <taxon>Dorea</taxon>
    </lineage>
</organism>
<feature type="transmembrane region" description="Helical" evidence="8">
    <location>
        <begin position="368"/>
        <end position="387"/>
    </location>
</feature>
<evidence type="ECO:0000256" key="3">
    <source>
        <dbReference type="ARBA" id="ARBA00020150"/>
    </source>
</evidence>
<evidence type="ECO:0000256" key="8">
    <source>
        <dbReference type="SAM" id="Phobius"/>
    </source>
</evidence>
<feature type="transmembrane region" description="Helical" evidence="8">
    <location>
        <begin position="171"/>
        <end position="193"/>
    </location>
</feature>